<organism evidence="5 6">
    <name type="scientific">Oceanicola granulosus (strain ATCC BAA-861 / DSM 15982 / KCTC 12143 / HTCC2516)</name>
    <dbReference type="NCBI Taxonomy" id="314256"/>
    <lineage>
        <taxon>Bacteria</taxon>
        <taxon>Pseudomonadati</taxon>
        <taxon>Pseudomonadota</taxon>
        <taxon>Alphaproteobacteria</taxon>
        <taxon>Rhodobacterales</taxon>
        <taxon>Roseobacteraceae</taxon>
        <taxon>Oceanicola</taxon>
    </lineage>
</organism>
<dbReference type="InterPro" id="IPR050490">
    <property type="entry name" value="Bact_solute-bd_prot1"/>
</dbReference>
<dbReference type="InterPro" id="IPR006059">
    <property type="entry name" value="SBP"/>
</dbReference>
<dbReference type="Pfam" id="PF13416">
    <property type="entry name" value="SBP_bac_8"/>
    <property type="match status" value="1"/>
</dbReference>
<keyword evidence="6" id="KW-1185">Reference proteome</keyword>
<dbReference type="EMBL" id="AAOT01000006">
    <property type="protein sequence ID" value="EAR52047.1"/>
    <property type="molecule type" value="Genomic_DNA"/>
</dbReference>
<dbReference type="eggNOG" id="COG1653">
    <property type="taxonomic scope" value="Bacteria"/>
</dbReference>
<evidence type="ECO:0000256" key="4">
    <source>
        <dbReference type="SAM" id="SignalP"/>
    </source>
</evidence>
<keyword evidence="3" id="KW-0813">Transport</keyword>
<evidence type="ECO:0000256" key="2">
    <source>
        <dbReference type="ARBA" id="ARBA00008520"/>
    </source>
</evidence>
<comment type="subcellular location">
    <subcellularLocation>
        <location evidence="1">Periplasm</location>
    </subcellularLocation>
</comment>
<comment type="caution">
    <text evidence="5">The sequence shown here is derived from an EMBL/GenBank/DDBJ whole genome shotgun (WGS) entry which is preliminary data.</text>
</comment>
<gene>
    <name evidence="5" type="ORF">OG2516_18320</name>
</gene>
<dbReference type="GO" id="GO:0042597">
    <property type="term" value="C:periplasmic space"/>
    <property type="evidence" value="ECO:0007669"/>
    <property type="project" value="UniProtKB-SubCell"/>
</dbReference>
<comment type="similarity">
    <text evidence="2">Belongs to the bacterial solute-binding protein 1 family.</text>
</comment>
<feature type="signal peptide" evidence="4">
    <location>
        <begin position="1"/>
        <end position="23"/>
    </location>
</feature>
<reference evidence="5 6" key="1">
    <citation type="journal article" date="2010" name="J. Bacteriol.">
        <title>Genome sequences of Oceanicola granulosus HTCC2516(T) and Oceanicola batsensis HTCC2597(TDelta).</title>
        <authorList>
            <person name="Thrash J.C."/>
            <person name="Cho J.C."/>
            <person name="Vergin K.L."/>
            <person name="Giovannoni S.J."/>
        </authorList>
    </citation>
    <scope>NUCLEOTIDE SEQUENCE [LARGE SCALE GENOMIC DNA]</scope>
    <source>
        <strain evidence="6">ATCC BAA-861 / DSM 15982 / KCTC 12143 / HTCC2516</strain>
    </source>
</reference>
<dbReference type="PANTHER" id="PTHR43649:SF29">
    <property type="entry name" value="OSMOPROTECTIVE COMPOUNDS-BINDING PROTEIN GGTB"/>
    <property type="match status" value="1"/>
</dbReference>
<evidence type="ECO:0000313" key="6">
    <source>
        <dbReference type="Proteomes" id="UP000003635"/>
    </source>
</evidence>
<accession>Q2CHJ2</accession>
<feature type="chain" id="PRO_5004206964" evidence="4">
    <location>
        <begin position="24"/>
        <end position="421"/>
    </location>
</feature>
<sequence length="421" mass="45900">MIANYRTAALAVALGAVASGAAAQDIKMWTLETEGLQGFIEQAAAEFEEQHPGVNIIHERFPNEAYKTQIQVALTGSSPPDVFFNWAGEDAARLVRDGLAADITEYGQAEGGFAENVSEGWLANFAYEGSNYGVTHEGVSKYFYYDPVFFEDHGLEPPETFEGLLQLCQDIRAIDSDIVPWPLGNSERWKLNHIITMLNQRVLGTEATAADYALTAPEDELFTDPGYVEAWQKVVDLMDAGCFQDAPNATSPEASRSMFAAGVSPMIYCGTWCANIFAEEGFDSFEMFRFPSVEGGAGDPGGQFLVPQGYMVSAKSENPELAAEWISFLVSDEQARAYAEQVGSIVSNAAQIDQVEGTRWFKFFVEDIAQASETVNVLDVLLEASVANAYLDAGVEVLNRTKTPEEAMEMIRAAALEAKNG</sequence>
<dbReference type="OrthoDB" id="2509690at2"/>
<dbReference type="Gene3D" id="3.40.190.10">
    <property type="entry name" value="Periplasmic binding protein-like II"/>
    <property type="match status" value="2"/>
</dbReference>
<evidence type="ECO:0000256" key="3">
    <source>
        <dbReference type="ARBA" id="ARBA00022448"/>
    </source>
</evidence>
<dbReference type="RefSeq" id="WP_007256965.1">
    <property type="nucleotide sequence ID" value="NZ_CH724110.1"/>
</dbReference>
<keyword evidence="4" id="KW-0732">Signal</keyword>
<proteinExistence type="inferred from homology"/>
<dbReference type="STRING" id="314256.OG2516_18320"/>
<dbReference type="PANTHER" id="PTHR43649">
    <property type="entry name" value="ARABINOSE-BINDING PROTEIN-RELATED"/>
    <property type="match status" value="1"/>
</dbReference>
<dbReference type="Proteomes" id="UP000003635">
    <property type="component" value="Unassembled WGS sequence"/>
</dbReference>
<name>Q2CHJ2_OCEGH</name>
<evidence type="ECO:0000313" key="5">
    <source>
        <dbReference type="EMBL" id="EAR52047.1"/>
    </source>
</evidence>
<protein>
    <submittedName>
        <fullName evidence="5">Uncharacterized protein</fullName>
    </submittedName>
</protein>
<evidence type="ECO:0000256" key="1">
    <source>
        <dbReference type="ARBA" id="ARBA00004418"/>
    </source>
</evidence>
<dbReference type="AlphaFoldDB" id="Q2CHJ2"/>
<dbReference type="SUPFAM" id="SSF53850">
    <property type="entry name" value="Periplasmic binding protein-like II"/>
    <property type="match status" value="1"/>
</dbReference>
<dbReference type="HOGENOM" id="CLU_031285_12_0_5"/>